<sequence length="217" mass="25340">MFTTHPRPKKSILPPLSRKRKAAHTIEEVSFNPDARQEYLTGFHKRKLQRAKRAQEEAAKREKEEKLVARKQMREERKREVEEHVDHVNKILREAARAGNVSDQGSSDEEDGEWEGLPDGPVEESIDHEEEYIDEDKYTSVTVESVSVSRDGLHKPEEEPDTEDEEEKVRREALARSAKEESARPKKQKKPKFRYESKMDRSIANKKQKIKKLKARS</sequence>
<feature type="region of interest" description="Disordered" evidence="5">
    <location>
        <begin position="1"/>
        <end position="22"/>
    </location>
</feature>
<accession>A0ABR2V0Z2</accession>
<comment type="similarity">
    <text evidence="2">Belongs to the RRP17 family.</text>
</comment>
<proteinExistence type="inferred from homology"/>
<dbReference type="PANTHER" id="PTHR14577">
    <property type="entry name" value="NUCLEOLAR PROTEIN 12"/>
    <property type="match status" value="1"/>
</dbReference>
<evidence type="ECO:0000256" key="4">
    <source>
        <dbReference type="ARBA" id="ARBA00023242"/>
    </source>
</evidence>
<dbReference type="Proteomes" id="UP001408356">
    <property type="component" value="Unassembled WGS sequence"/>
</dbReference>
<comment type="caution">
    <text evidence="6">The sequence shown here is derived from an EMBL/GenBank/DDBJ whole genome shotgun (WGS) entry which is preliminary data.</text>
</comment>
<evidence type="ECO:0000313" key="7">
    <source>
        <dbReference type="Proteomes" id="UP001408356"/>
    </source>
</evidence>
<dbReference type="Pfam" id="PF09805">
    <property type="entry name" value="Nop25"/>
    <property type="match status" value="1"/>
</dbReference>
<keyword evidence="7" id="KW-1185">Reference proteome</keyword>
<evidence type="ECO:0000256" key="3">
    <source>
        <dbReference type="ARBA" id="ARBA00023054"/>
    </source>
</evidence>
<dbReference type="PANTHER" id="PTHR14577:SF0">
    <property type="entry name" value="NUCLEOLAR PROTEIN 12"/>
    <property type="match status" value="1"/>
</dbReference>
<feature type="compositionally biased region" description="Basic and acidic residues" evidence="5">
    <location>
        <begin position="53"/>
        <end position="96"/>
    </location>
</feature>
<feature type="compositionally biased region" description="Acidic residues" evidence="5">
    <location>
        <begin position="106"/>
        <end position="134"/>
    </location>
</feature>
<feature type="compositionally biased region" description="Low complexity" evidence="5">
    <location>
        <begin position="139"/>
        <end position="149"/>
    </location>
</feature>
<keyword evidence="4" id="KW-0539">Nucleus</keyword>
<evidence type="ECO:0000313" key="6">
    <source>
        <dbReference type="EMBL" id="KAK9420254.1"/>
    </source>
</evidence>
<protein>
    <submittedName>
        <fullName evidence="6">Ribosomal RNA-processing protein 17</fullName>
    </submittedName>
</protein>
<organism evidence="6 7">
    <name type="scientific">Seiridium unicorne</name>
    <dbReference type="NCBI Taxonomy" id="138068"/>
    <lineage>
        <taxon>Eukaryota</taxon>
        <taxon>Fungi</taxon>
        <taxon>Dikarya</taxon>
        <taxon>Ascomycota</taxon>
        <taxon>Pezizomycotina</taxon>
        <taxon>Sordariomycetes</taxon>
        <taxon>Xylariomycetidae</taxon>
        <taxon>Amphisphaeriales</taxon>
        <taxon>Sporocadaceae</taxon>
        <taxon>Seiridium</taxon>
    </lineage>
</organism>
<evidence type="ECO:0000256" key="5">
    <source>
        <dbReference type="SAM" id="MobiDB-lite"/>
    </source>
</evidence>
<dbReference type="InterPro" id="IPR019186">
    <property type="entry name" value="Nucleolar_protein_12"/>
</dbReference>
<name>A0ABR2V0Z2_9PEZI</name>
<dbReference type="EMBL" id="JARVKF010000246">
    <property type="protein sequence ID" value="KAK9420254.1"/>
    <property type="molecule type" value="Genomic_DNA"/>
</dbReference>
<feature type="region of interest" description="Disordered" evidence="5">
    <location>
        <begin position="51"/>
        <end position="217"/>
    </location>
</feature>
<evidence type="ECO:0000256" key="2">
    <source>
        <dbReference type="ARBA" id="ARBA00007175"/>
    </source>
</evidence>
<feature type="compositionally biased region" description="Basic residues" evidence="5">
    <location>
        <begin position="204"/>
        <end position="217"/>
    </location>
</feature>
<comment type="subcellular location">
    <subcellularLocation>
        <location evidence="1">Nucleus</location>
        <location evidence="1">Nucleolus</location>
    </subcellularLocation>
</comment>
<gene>
    <name evidence="6" type="ORF">SUNI508_06523</name>
</gene>
<keyword evidence="3" id="KW-0175">Coiled coil</keyword>
<feature type="compositionally biased region" description="Basic and acidic residues" evidence="5">
    <location>
        <begin position="193"/>
        <end position="203"/>
    </location>
</feature>
<evidence type="ECO:0000256" key="1">
    <source>
        <dbReference type="ARBA" id="ARBA00004604"/>
    </source>
</evidence>
<reference evidence="6 7" key="1">
    <citation type="journal article" date="2024" name="J. Plant Pathol.">
        <title>Sequence and assembly of the genome of Seiridium unicorne, isolate CBS 538.82, causal agent of cypress canker disease.</title>
        <authorList>
            <person name="Scali E."/>
            <person name="Rocca G.D."/>
            <person name="Danti R."/>
            <person name="Garbelotto M."/>
            <person name="Barberini S."/>
            <person name="Baroncelli R."/>
            <person name="Emiliani G."/>
        </authorList>
    </citation>
    <scope>NUCLEOTIDE SEQUENCE [LARGE SCALE GENOMIC DNA]</scope>
    <source>
        <strain evidence="6 7">BM-138-508</strain>
    </source>
</reference>
<feature type="compositionally biased region" description="Basic residues" evidence="5">
    <location>
        <begin position="1"/>
        <end position="10"/>
    </location>
</feature>
<feature type="compositionally biased region" description="Basic and acidic residues" evidence="5">
    <location>
        <begin position="167"/>
        <end position="184"/>
    </location>
</feature>